<protein>
    <submittedName>
        <fullName evidence="5">Transmembrane protein 92 isoform X1</fullName>
    </submittedName>
</protein>
<dbReference type="RefSeq" id="XP_040605470.1">
    <property type="nucleotide sequence ID" value="XM_040749536.1"/>
</dbReference>
<gene>
    <name evidence="5" type="primary">Tmem92</name>
</gene>
<accession>A0ABM2XRZ2</accession>
<dbReference type="PANTHER" id="PTHR31359">
    <property type="entry name" value="TRANSMEMBRANE PROTEIN 92"/>
    <property type="match status" value="1"/>
</dbReference>
<evidence type="ECO:0000256" key="1">
    <source>
        <dbReference type="SAM" id="MobiDB-lite"/>
    </source>
</evidence>
<organism evidence="4 5">
    <name type="scientific">Mesocricetus auratus</name>
    <name type="common">Golden hamster</name>
    <dbReference type="NCBI Taxonomy" id="10036"/>
    <lineage>
        <taxon>Eukaryota</taxon>
        <taxon>Metazoa</taxon>
        <taxon>Chordata</taxon>
        <taxon>Craniata</taxon>
        <taxon>Vertebrata</taxon>
        <taxon>Euteleostomi</taxon>
        <taxon>Mammalia</taxon>
        <taxon>Eutheria</taxon>
        <taxon>Euarchontoglires</taxon>
        <taxon>Glires</taxon>
        <taxon>Rodentia</taxon>
        <taxon>Myomorpha</taxon>
        <taxon>Muroidea</taxon>
        <taxon>Cricetidae</taxon>
        <taxon>Cricetinae</taxon>
        <taxon>Mesocricetus</taxon>
    </lineage>
</organism>
<dbReference type="Proteomes" id="UP000886700">
    <property type="component" value="Unplaced"/>
</dbReference>
<keyword evidence="4" id="KW-1185">Reference proteome</keyword>
<keyword evidence="2" id="KW-0472">Membrane</keyword>
<keyword evidence="2 5" id="KW-0812">Transmembrane</keyword>
<keyword evidence="2" id="KW-1133">Transmembrane helix</keyword>
<evidence type="ECO:0000313" key="4">
    <source>
        <dbReference type="Proteomes" id="UP000886700"/>
    </source>
</evidence>
<dbReference type="PANTHER" id="PTHR31359:SF31">
    <property type="entry name" value="TRANSMEMBRANE PROTEIN 92"/>
    <property type="match status" value="1"/>
</dbReference>
<feature type="transmembrane region" description="Helical" evidence="2">
    <location>
        <begin position="64"/>
        <end position="84"/>
    </location>
</feature>
<evidence type="ECO:0000313" key="5">
    <source>
        <dbReference type="RefSeq" id="XP_040605470.1"/>
    </source>
</evidence>
<evidence type="ECO:0000256" key="2">
    <source>
        <dbReference type="SAM" id="Phobius"/>
    </source>
</evidence>
<evidence type="ECO:0000256" key="3">
    <source>
        <dbReference type="SAM" id="SignalP"/>
    </source>
</evidence>
<feature type="signal peptide" evidence="3">
    <location>
        <begin position="1"/>
        <end position="26"/>
    </location>
</feature>
<feature type="chain" id="PRO_5045592482" evidence="3">
    <location>
        <begin position="27"/>
        <end position="161"/>
    </location>
</feature>
<dbReference type="GeneID" id="101838943"/>
<name>A0ABM2XRZ2_MESAU</name>
<reference evidence="5" key="1">
    <citation type="submission" date="2025-08" db="UniProtKB">
        <authorList>
            <consortium name="RefSeq"/>
        </authorList>
    </citation>
    <scope>IDENTIFICATION</scope>
    <source>
        <tissue evidence="5">Liver</tissue>
    </source>
</reference>
<dbReference type="Pfam" id="PF11669">
    <property type="entry name" value="WBP-1"/>
    <property type="match status" value="1"/>
</dbReference>
<dbReference type="InterPro" id="IPR021684">
    <property type="entry name" value="WBP1-like"/>
</dbReference>
<sequence length="161" mass="18220">MPDARFLDRALALLVCLLSNIQRVSTNQVIINCDTLNCPMGFKCCESGCCPEKKNIWNSSNDSLRILFIVFLVMIPLLFICGLVKRFCCKCREPEQNLRRNRQIPPEAPTIAPIEMIWVTTLDPPPPYDQVILKPEEPPPPYSLRPEDPAGQMRGTDSTAF</sequence>
<feature type="region of interest" description="Disordered" evidence="1">
    <location>
        <begin position="128"/>
        <end position="161"/>
    </location>
</feature>
<proteinExistence type="predicted"/>
<keyword evidence="3" id="KW-0732">Signal</keyword>